<gene>
    <name evidence="2" type="ORF">RM704_36810</name>
</gene>
<keyword evidence="3" id="KW-1185">Reference proteome</keyword>
<feature type="compositionally biased region" description="Basic and acidic residues" evidence="1">
    <location>
        <begin position="11"/>
        <end position="21"/>
    </location>
</feature>
<reference evidence="2" key="1">
    <citation type="submission" date="2024-05" db="EMBL/GenBank/DDBJ databases">
        <title>30 novel species of actinomycetes from the DSMZ collection.</title>
        <authorList>
            <person name="Nouioui I."/>
        </authorList>
    </citation>
    <scope>NUCLEOTIDE SEQUENCE</scope>
    <source>
        <strain evidence="2">DSM 3412</strain>
    </source>
</reference>
<name>A0ABU2ZC49_9ACTN</name>
<feature type="region of interest" description="Disordered" evidence="1">
    <location>
        <begin position="1"/>
        <end position="43"/>
    </location>
</feature>
<evidence type="ECO:0000256" key="1">
    <source>
        <dbReference type="SAM" id="MobiDB-lite"/>
    </source>
</evidence>
<sequence>MTGRPDGARGWAERAREEAERPGLPMQRASALRGTAHLPPAEGDTAAAADLFAEASVESARCGADSWEAHSLLLGASL</sequence>
<evidence type="ECO:0000313" key="2">
    <source>
        <dbReference type="EMBL" id="MDT0572957.1"/>
    </source>
</evidence>
<dbReference type="EMBL" id="JAVRFJ010000044">
    <property type="protein sequence ID" value="MDT0572957.1"/>
    <property type="molecule type" value="Genomic_DNA"/>
</dbReference>
<accession>A0ABU2ZC49</accession>
<organism evidence="2 3">
    <name type="scientific">Streptomyces gottesmaniae</name>
    <dbReference type="NCBI Taxonomy" id="3075518"/>
    <lineage>
        <taxon>Bacteria</taxon>
        <taxon>Bacillati</taxon>
        <taxon>Actinomycetota</taxon>
        <taxon>Actinomycetes</taxon>
        <taxon>Kitasatosporales</taxon>
        <taxon>Streptomycetaceae</taxon>
        <taxon>Streptomyces</taxon>
    </lineage>
</organism>
<dbReference type="RefSeq" id="WP_311592231.1">
    <property type="nucleotide sequence ID" value="NZ_JAVRFJ010000044.1"/>
</dbReference>
<protein>
    <submittedName>
        <fullName evidence="2">Uncharacterized protein</fullName>
    </submittedName>
</protein>
<proteinExistence type="predicted"/>
<comment type="caution">
    <text evidence="2">The sequence shown here is derived from an EMBL/GenBank/DDBJ whole genome shotgun (WGS) entry which is preliminary data.</text>
</comment>
<dbReference type="Proteomes" id="UP001180737">
    <property type="component" value="Unassembled WGS sequence"/>
</dbReference>
<evidence type="ECO:0000313" key="3">
    <source>
        <dbReference type="Proteomes" id="UP001180737"/>
    </source>
</evidence>